<gene>
    <name evidence="3" type="ORF">GCM10022286_17160</name>
</gene>
<feature type="domain" description="DUF58" evidence="2">
    <location>
        <begin position="240"/>
        <end position="356"/>
    </location>
</feature>
<dbReference type="InterPro" id="IPR002881">
    <property type="entry name" value="DUF58"/>
</dbReference>
<dbReference type="Proteomes" id="UP001415169">
    <property type="component" value="Unassembled WGS sequence"/>
</dbReference>
<keyword evidence="1" id="KW-0812">Transmembrane</keyword>
<evidence type="ECO:0000313" key="4">
    <source>
        <dbReference type="Proteomes" id="UP001415169"/>
    </source>
</evidence>
<proteinExistence type="predicted"/>
<evidence type="ECO:0000259" key="2">
    <source>
        <dbReference type="Pfam" id="PF01882"/>
    </source>
</evidence>
<keyword evidence="1" id="KW-1133">Transmembrane helix</keyword>
<keyword evidence="1" id="KW-0472">Membrane</keyword>
<keyword evidence="4" id="KW-1185">Reference proteome</keyword>
<feature type="transmembrane region" description="Helical" evidence="1">
    <location>
        <begin position="54"/>
        <end position="73"/>
    </location>
</feature>
<accession>A0ABP7ZKG0</accession>
<comment type="caution">
    <text evidence="3">The sequence shown here is derived from an EMBL/GenBank/DDBJ whole genome shotgun (WGS) entry which is preliminary data.</text>
</comment>
<dbReference type="EMBL" id="BAABBV010000001">
    <property type="protein sequence ID" value="GAA4160718.1"/>
    <property type="molecule type" value="Genomic_DNA"/>
</dbReference>
<dbReference type="RefSeq" id="WP_344791348.1">
    <property type="nucleotide sequence ID" value="NZ_BAABBV010000001.1"/>
</dbReference>
<sequence length="432" mass="46298">MTSTLGEAASTLAGSFTSRLAALSTRSMRYIEPVTRAAAPALQAGRAAANTVPVAGRIVIGGAIGCLILGFLLHWSELLFIGITLTAALAIASVYAIGRTTYAVTVELNPRRVVVGGRALGRIAVTNSGTRPVLPSRIELPVGAAHAEFQLPRLTPGQEHEDLFAVPTHRRALILAGPATSVRGDQLGLLRRTQTWTDRIELFVHPLTTRLKASAQGLVRDLEGQATKTITNSDLAFHALRPYEQGDSMRNVHWRTSARTGQLMVRQYQETRRSQMLLVLGADAAHYANDDEFELAVSVLASVGLHVIGEENQIVAGWDGGVTHTVSPVSLLDDSCRIEPVKRGAKPLREVVRGLAARHAQPSVVLLVVGSQAPAAELRSVATLFNHDTVFTAVRADVAGETVMRRSGPVTVASVTTLRELPLMLSRLGTRQ</sequence>
<name>A0ABP7ZKG0_9MICO</name>
<evidence type="ECO:0000256" key="1">
    <source>
        <dbReference type="SAM" id="Phobius"/>
    </source>
</evidence>
<dbReference type="PANTHER" id="PTHR34351">
    <property type="entry name" value="SLR1927 PROTEIN-RELATED"/>
    <property type="match status" value="1"/>
</dbReference>
<evidence type="ECO:0000313" key="3">
    <source>
        <dbReference type="EMBL" id="GAA4160718.1"/>
    </source>
</evidence>
<reference evidence="3" key="1">
    <citation type="journal article" date="2014" name="Int. J. Syst. Evol. Microbiol.">
        <title>Complete genome of a new Firmicutes species belonging to the dominant human colonic microbiota ('Ruminococcus bicirculans') reveals two chromosomes and a selective capacity to utilize plant glucans.</title>
        <authorList>
            <consortium name="NISC Comparative Sequencing Program"/>
            <person name="Wegmann U."/>
            <person name="Louis P."/>
            <person name="Goesmann A."/>
            <person name="Henrissat B."/>
            <person name="Duncan S.H."/>
            <person name="Flint H.J."/>
        </authorList>
    </citation>
    <scope>NUCLEOTIDE SEQUENCE</scope>
    <source>
        <strain evidence="3">JCM 17590</strain>
    </source>
</reference>
<organism evidence="3 4">
    <name type="scientific">Gryllotalpicola daejeonensis</name>
    <dbReference type="NCBI Taxonomy" id="993087"/>
    <lineage>
        <taxon>Bacteria</taxon>
        <taxon>Bacillati</taxon>
        <taxon>Actinomycetota</taxon>
        <taxon>Actinomycetes</taxon>
        <taxon>Micrococcales</taxon>
        <taxon>Microbacteriaceae</taxon>
        <taxon>Gryllotalpicola</taxon>
    </lineage>
</organism>
<dbReference type="Pfam" id="PF01882">
    <property type="entry name" value="DUF58"/>
    <property type="match status" value="1"/>
</dbReference>
<reference evidence="3" key="2">
    <citation type="submission" date="2023-12" db="EMBL/GenBank/DDBJ databases">
        <authorList>
            <person name="Sun Q."/>
            <person name="Inoue M."/>
        </authorList>
    </citation>
    <scope>NUCLEOTIDE SEQUENCE</scope>
    <source>
        <strain evidence="3">JCM 17590</strain>
    </source>
</reference>
<feature type="transmembrane region" description="Helical" evidence="1">
    <location>
        <begin position="79"/>
        <end position="98"/>
    </location>
</feature>
<dbReference type="PANTHER" id="PTHR34351:SF1">
    <property type="entry name" value="SLR1927 PROTEIN"/>
    <property type="match status" value="1"/>
</dbReference>
<protein>
    <submittedName>
        <fullName evidence="3">DUF58 domain-containing protein</fullName>
    </submittedName>
</protein>